<dbReference type="EMBL" id="RAHX01000001">
    <property type="protein sequence ID" value="RJY09654.1"/>
    <property type="molecule type" value="Genomic_DNA"/>
</dbReference>
<dbReference type="RefSeq" id="WP_120048664.1">
    <property type="nucleotide sequence ID" value="NZ_RAHX01000001.1"/>
</dbReference>
<accession>A0A419RV76</accession>
<keyword evidence="3" id="KW-1003">Cell membrane</keyword>
<evidence type="ECO:0000313" key="8">
    <source>
        <dbReference type="EMBL" id="RJY09654.1"/>
    </source>
</evidence>
<dbReference type="OrthoDB" id="7410608at2"/>
<evidence type="ECO:0000256" key="3">
    <source>
        <dbReference type="ARBA" id="ARBA00022475"/>
    </source>
</evidence>
<evidence type="ECO:0000313" key="9">
    <source>
        <dbReference type="Proteomes" id="UP000285232"/>
    </source>
</evidence>
<protein>
    <submittedName>
        <fullName evidence="8">Uncharacterized protein</fullName>
    </submittedName>
</protein>
<keyword evidence="7" id="KW-0813">Transport</keyword>
<dbReference type="AlphaFoldDB" id="A0A419RV76"/>
<dbReference type="GO" id="GO:0022857">
    <property type="term" value="F:transmembrane transporter activity"/>
    <property type="evidence" value="ECO:0007669"/>
    <property type="project" value="InterPro"/>
</dbReference>
<gene>
    <name evidence="8" type="ORF">D6201_10065</name>
</gene>
<evidence type="ECO:0000256" key="6">
    <source>
        <dbReference type="ARBA" id="ARBA00023136"/>
    </source>
</evidence>
<dbReference type="Proteomes" id="UP000285232">
    <property type="component" value="Unassembled WGS sequence"/>
</dbReference>
<dbReference type="GO" id="GO:0015031">
    <property type="term" value="P:protein transport"/>
    <property type="evidence" value="ECO:0007669"/>
    <property type="project" value="UniProtKB-KW"/>
</dbReference>
<evidence type="ECO:0000256" key="7">
    <source>
        <dbReference type="RuleBase" id="RU003879"/>
    </source>
</evidence>
<keyword evidence="4 7" id="KW-0812">Transmembrane</keyword>
<comment type="subcellular location">
    <subcellularLocation>
        <location evidence="1">Cell membrane</location>
        <topology evidence="1">Single-pass membrane protein</topology>
    </subcellularLocation>
    <subcellularLocation>
        <location evidence="7">Cell membrane</location>
        <topology evidence="7">Single-pass type II membrane protein</topology>
    </subcellularLocation>
</comment>
<dbReference type="Pfam" id="PF02472">
    <property type="entry name" value="ExbD"/>
    <property type="match status" value="1"/>
</dbReference>
<evidence type="ECO:0000256" key="1">
    <source>
        <dbReference type="ARBA" id="ARBA00004162"/>
    </source>
</evidence>
<evidence type="ECO:0000256" key="5">
    <source>
        <dbReference type="ARBA" id="ARBA00022989"/>
    </source>
</evidence>
<name>A0A419RV76_9SPHN</name>
<keyword evidence="6" id="KW-0472">Membrane</keyword>
<dbReference type="GO" id="GO:0005886">
    <property type="term" value="C:plasma membrane"/>
    <property type="evidence" value="ECO:0007669"/>
    <property type="project" value="UniProtKB-SubCell"/>
</dbReference>
<comment type="similarity">
    <text evidence="2 7">Belongs to the ExbD/TolR family.</text>
</comment>
<organism evidence="8 9">
    <name type="scientific">Aurantiacibacter aquimixticola</name>
    <dbReference type="NCBI Taxonomy" id="1958945"/>
    <lineage>
        <taxon>Bacteria</taxon>
        <taxon>Pseudomonadati</taxon>
        <taxon>Pseudomonadota</taxon>
        <taxon>Alphaproteobacteria</taxon>
        <taxon>Sphingomonadales</taxon>
        <taxon>Erythrobacteraceae</taxon>
        <taxon>Aurantiacibacter</taxon>
    </lineage>
</organism>
<comment type="caution">
    <text evidence="8">The sequence shown here is derived from an EMBL/GenBank/DDBJ whole genome shotgun (WGS) entry which is preliminary data.</text>
</comment>
<sequence>MVIWVDAPMQTHALEVDIPTTGPLSLPPEAWDLSDDALVNVVVPKEDGTIQWNGETVSERELRKQLTGNLMLPVEPSLVFAPDPNASYELSLRVLSLVKRSGANKFCFGDLDDHRHFDSDSLRLMITRTPNDTSIVVEPIERVAPLAETPACASPNR</sequence>
<evidence type="ECO:0000256" key="2">
    <source>
        <dbReference type="ARBA" id="ARBA00005811"/>
    </source>
</evidence>
<keyword evidence="9" id="KW-1185">Reference proteome</keyword>
<evidence type="ECO:0000256" key="4">
    <source>
        <dbReference type="ARBA" id="ARBA00022692"/>
    </source>
</evidence>
<keyword evidence="7" id="KW-0653">Protein transport</keyword>
<proteinExistence type="inferred from homology"/>
<dbReference type="InterPro" id="IPR003400">
    <property type="entry name" value="ExbD"/>
</dbReference>
<keyword evidence="5" id="KW-1133">Transmembrane helix</keyword>
<reference evidence="8 9" key="1">
    <citation type="journal article" date="2017" name="Int. J. Syst. Evol. Microbiol.">
        <title>Erythrobacter aquimixticola sp. nov., isolated from the junction between the ocean and a freshwater spring.</title>
        <authorList>
            <person name="Park S."/>
            <person name="Jung Y.T."/>
            <person name="Choi S.J."/>
            <person name="Yoon J.H."/>
        </authorList>
    </citation>
    <scope>NUCLEOTIDE SEQUENCE [LARGE SCALE GENOMIC DNA]</scope>
    <source>
        <strain evidence="8 9">JSSK-14</strain>
    </source>
</reference>